<gene>
    <name evidence="2" type="ORF">FRX31_034917</name>
</gene>
<keyword evidence="3" id="KW-1185">Reference proteome</keyword>
<feature type="region of interest" description="Disordered" evidence="1">
    <location>
        <begin position="22"/>
        <end position="49"/>
    </location>
</feature>
<protein>
    <submittedName>
        <fullName evidence="2">Uncharacterized protein</fullName>
    </submittedName>
</protein>
<dbReference type="EMBL" id="JABWDY010043974">
    <property type="protein sequence ID" value="KAF5175496.1"/>
    <property type="molecule type" value="Genomic_DNA"/>
</dbReference>
<organism evidence="2 3">
    <name type="scientific">Thalictrum thalictroides</name>
    <name type="common">Rue-anemone</name>
    <name type="synonym">Anemone thalictroides</name>
    <dbReference type="NCBI Taxonomy" id="46969"/>
    <lineage>
        <taxon>Eukaryota</taxon>
        <taxon>Viridiplantae</taxon>
        <taxon>Streptophyta</taxon>
        <taxon>Embryophyta</taxon>
        <taxon>Tracheophyta</taxon>
        <taxon>Spermatophyta</taxon>
        <taxon>Magnoliopsida</taxon>
        <taxon>Ranunculales</taxon>
        <taxon>Ranunculaceae</taxon>
        <taxon>Thalictroideae</taxon>
        <taxon>Thalictrum</taxon>
    </lineage>
</organism>
<dbReference type="AlphaFoldDB" id="A0A7J6USH9"/>
<name>A0A7J6USH9_THATH</name>
<comment type="caution">
    <text evidence="2">The sequence shown here is derived from an EMBL/GenBank/DDBJ whole genome shotgun (WGS) entry which is preliminary data.</text>
</comment>
<sequence>MILLHKASFSFSHLHIHNESDDAVSCNSLDGNKNANHEPAKAGNHQSVSVVVCDQNPQMDATNMLVPKY</sequence>
<accession>A0A7J6USH9</accession>
<reference evidence="2 3" key="1">
    <citation type="submission" date="2020-06" db="EMBL/GenBank/DDBJ databases">
        <title>Transcriptomic and genomic resources for Thalictrum thalictroides and T. hernandezii: Facilitating candidate gene discovery in an emerging model plant lineage.</title>
        <authorList>
            <person name="Arias T."/>
            <person name="Riano-Pachon D.M."/>
            <person name="Di Stilio V.S."/>
        </authorList>
    </citation>
    <scope>NUCLEOTIDE SEQUENCE [LARGE SCALE GENOMIC DNA]</scope>
    <source>
        <strain evidence="3">cv. WT478/WT964</strain>
        <tissue evidence="2">Leaves</tissue>
    </source>
</reference>
<evidence type="ECO:0000313" key="2">
    <source>
        <dbReference type="EMBL" id="KAF5175496.1"/>
    </source>
</evidence>
<proteinExistence type="predicted"/>
<feature type="compositionally biased region" description="Polar residues" evidence="1">
    <location>
        <begin position="25"/>
        <end position="34"/>
    </location>
</feature>
<dbReference type="Proteomes" id="UP000554482">
    <property type="component" value="Unassembled WGS sequence"/>
</dbReference>
<evidence type="ECO:0000256" key="1">
    <source>
        <dbReference type="SAM" id="MobiDB-lite"/>
    </source>
</evidence>
<evidence type="ECO:0000313" key="3">
    <source>
        <dbReference type="Proteomes" id="UP000554482"/>
    </source>
</evidence>